<protein>
    <recommendedName>
        <fullName evidence="2">Organic solvent tolerance-like N-terminal domain-containing protein</fullName>
    </recommendedName>
</protein>
<gene>
    <name evidence="1" type="ORF">S12H4_30208</name>
</gene>
<dbReference type="AlphaFoldDB" id="X1UQM0"/>
<dbReference type="EMBL" id="BARW01017499">
    <property type="protein sequence ID" value="GAJ02181.1"/>
    <property type="molecule type" value="Genomic_DNA"/>
</dbReference>
<reference evidence="1" key="1">
    <citation type="journal article" date="2014" name="Front. Microbiol.">
        <title>High frequency of phylogenetically diverse reductive dehalogenase-homologous genes in deep subseafloor sedimentary metagenomes.</title>
        <authorList>
            <person name="Kawai M."/>
            <person name="Futagami T."/>
            <person name="Toyoda A."/>
            <person name="Takaki Y."/>
            <person name="Nishi S."/>
            <person name="Hori S."/>
            <person name="Arai W."/>
            <person name="Tsubouchi T."/>
            <person name="Morono Y."/>
            <person name="Uchiyama I."/>
            <person name="Ito T."/>
            <person name="Fujiyama A."/>
            <person name="Inagaki F."/>
            <person name="Takami H."/>
        </authorList>
    </citation>
    <scope>NUCLEOTIDE SEQUENCE</scope>
    <source>
        <strain evidence="1">Expedition CK06-06</strain>
    </source>
</reference>
<name>X1UQM0_9ZZZZ</name>
<accession>X1UQM0</accession>
<organism evidence="1">
    <name type="scientific">marine sediment metagenome</name>
    <dbReference type="NCBI Taxonomy" id="412755"/>
    <lineage>
        <taxon>unclassified sequences</taxon>
        <taxon>metagenomes</taxon>
        <taxon>ecological metagenomes</taxon>
    </lineage>
</organism>
<comment type="caution">
    <text evidence="1">The sequence shown here is derived from an EMBL/GenBank/DDBJ whole genome shotgun (WGS) entry which is preliminary data.</text>
</comment>
<evidence type="ECO:0000313" key="1">
    <source>
        <dbReference type="EMBL" id="GAJ02181.1"/>
    </source>
</evidence>
<feature type="non-terminal residue" evidence="1">
    <location>
        <position position="1"/>
    </location>
</feature>
<evidence type="ECO:0008006" key="2">
    <source>
        <dbReference type="Google" id="ProtNLM"/>
    </source>
</evidence>
<proteinExistence type="predicted"/>
<sequence length="254" mass="27987">RLQMQREDAKSQQKYTLSAPQLTVDLSGDKDKRPSSSAGTIEHLTADGGTVQLDTSRWAGEELLGFTKLKCRRFDYDARQQYFLATGPGNIAIDNSKISEPNSDGGRFSLRRRCYAVVENFDTLRYLLDKNMIIAEAEGQGVIVDYFPVVDGKPGQRVTVTAGRVVANLLETADGRTEISTLRATGGVTYVEKDKEFLGSKLFYDAGKSILTVQGDESHSCIFNGTLVDEIEYDLKTGKVKFQIVGPGVIQGKR</sequence>